<sequence length="373" mass="39078">MSASAKPLLNTPATPHTALMAPLSTANSENTERWAALAARDVRADGRFVYAVRTTGVYCRPSCPSRAARPENITFHATCAEAEAAGFRPCLRCRPNEPGLAERRAEAVARACRLIDVAETMPPLADLARAAGLSAFHFHRVFKAATGVTPKAYAAARRAEAVAAGLPKAATVTEALYDAGYSTASQFYADAAGRLGMAPAAYRKGGLGIRMRFGVGACTLGAILVAATEAGLCAILLGDEPEPLVRDLQDRFPGAEIEGGDPDFEAWMARVIGLVEAPGTGLDLPLDIRGTAFQQRVWAALRAIPVGATATYADIARAIGAPTAMRAVAQACGANHLAVAIPCHRVVRSDGSLSGYRWGVARKRDLLAREAGG</sequence>
<feature type="domain" description="HTH araC/xylS-type" evidence="14">
    <location>
        <begin position="124"/>
        <end position="205"/>
    </location>
</feature>
<dbReference type="InterPro" id="IPR016221">
    <property type="entry name" value="Bifunct_regulatory_prot_Ada"/>
</dbReference>
<dbReference type="GO" id="GO:0008270">
    <property type="term" value="F:zinc ion binding"/>
    <property type="evidence" value="ECO:0007669"/>
    <property type="project" value="InterPro"/>
</dbReference>
<dbReference type="Gene3D" id="3.40.10.10">
    <property type="entry name" value="DNA Methylphosphotriester Repair Domain"/>
    <property type="match status" value="1"/>
</dbReference>
<dbReference type="InterPro" id="IPR018060">
    <property type="entry name" value="HTH_AraC"/>
</dbReference>
<evidence type="ECO:0000256" key="10">
    <source>
        <dbReference type="ARBA" id="ARBA00023204"/>
    </source>
</evidence>
<dbReference type="SUPFAM" id="SSF46689">
    <property type="entry name" value="Homeodomain-like"/>
    <property type="match status" value="1"/>
</dbReference>
<dbReference type="FunFam" id="1.10.10.10:FF:000214">
    <property type="entry name" value="Methylated-DNA--protein-cysteine methyltransferase"/>
    <property type="match status" value="1"/>
</dbReference>
<dbReference type="PROSITE" id="PS00374">
    <property type="entry name" value="MGMT"/>
    <property type="match status" value="1"/>
</dbReference>
<evidence type="ECO:0000256" key="7">
    <source>
        <dbReference type="ARBA" id="ARBA00023015"/>
    </source>
</evidence>
<dbReference type="InterPro" id="IPR009057">
    <property type="entry name" value="Homeodomain-like_sf"/>
</dbReference>
<feature type="active site" description="Nucleophile; methyl group acceptor from either O6-methylguanine or O4-methylthymine" evidence="12">
    <location>
        <position position="343"/>
    </location>
</feature>
<dbReference type="InterPro" id="IPR036388">
    <property type="entry name" value="WH-like_DNA-bd_sf"/>
</dbReference>
<comment type="similarity">
    <text evidence="2">Belongs to the MGMT family.</text>
</comment>
<protein>
    <recommendedName>
        <fullName evidence="3">methylated-DNA--[protein]-cysteine S-methyltransferase</fullName>
        <ecNumber evidence="3">2.1.1.63</ecNumber>
    </recommendedName>
</protein>
<dbReference type="PANTHER" id="PTHR10815">
    <property type="entry name" value="METHYLATED-DNA--PROTEIN-CYSTEINE METHYLTRANSFERASE"/>
    <property type="match status" value="1"/>
</dbReference>
<evidence type="ECO:0000256" key="2">
    <source>
        <dbReference type="ARBA" id="ARBA00008711"/>
    </source>
</evidence>
<feature type="binding site" evidence="13">
    <location>
        <position position="90"/>
    </location>
    <ligand>
        <name>Zn(2+)</name>
        <dbReference type="ChEBI" id="CHEBI:29105"/>
    </ligand>
</feature>
<dbReference type="Gene3D" id="1.10.10.10">
    <property type="entry name" value="Winged helix-like DNA-binding domain superfamily/Winged helix DNA-binding domain"/>
    <property type="match status" value="1"/>
</dbReference>
<dbReference type="InterPro" id="IPR035451">
    <property type="entry name" value="Ada-like_dom_sf"/>
</dbReference>
<keyword evidence="6" id="KW-0227">DNA damage</keyword>
<feature type="binding site" evidence="13">
    <location>
        <position position="93"/>
    </location>
    <ligand>
        <name>Zn(2+)</name>
        <dbReference type="ChEBI" id="CHEBI:29105"/>
    </ligand>
</feature>
<evidence type="ECO:0000313" key="16">
    <source>
        <dbReference type="Proteomes" id="UP000199048"/>
    </source>
</evidence>
<dbReference type="AlphaFoldDB" id="A0A1I4GKM7"/>
<keyword evidence="16" id="KW-1185">Reference proteome</keyword>
<evidence type="ECO:0000256" key="3">
    <source>
        <dbReference type="ARBA" id="ARBA00011918"/>
    </source>
</evidence>
<dbReference type="InterPro" id="IPR004026">
    <property type="entry name" value="Ada_DNA_repair_Zn-bd"/>
</dbReference>
<dbReference type="CDD" id="cd06445">
    <property type="entry name" value="ATase"/>
    <property type="match status" value="1"/>
</dbReference>
<evidence type="ECO:0000256" key="12">
    <source>
        <dbReference type="PIRSR" id="PIRSR000409-1"/>
    </source>
</evidence>
<dbReference type="EMBL" id="FOTK01000003">
    <property type="protein sequence ID" value="SFL30050.1"/>
    <property type="molecule type" value="Genomic_DNA"/>
</dbReference>
<keyword evidence="10" id="KW-0234">DNA repair</keyword>
<organism evidence="15 16">
    <name type="scientific">Methylobacterium pseudosasicola</name>
    <dbReference type="NCBI Taxonomy" id="582667"/>
    <lineage>
        <taxon>Bacteria</taxon>
        <taxon>Pseudomonadati</taxon>
        <taxon>Pseudomonadota</taxon>
        <taxon>Alphaproteobacteria</taxon>
        <taxon>Hyphomicrobiales</taxon>
        <taxon>Methylobacteriaceae</taxon>
        <taxon>Methylobacterium</taxon>
    </lineage>
</organism>
<keyword evidence="7" id="KW-0805">Transcription regulation</keyword>
<evidence type="ECO:0000259" key="14">
    <source>
        <dbReference type="PROSITE" id="PS01124"/>
    </source>
</evidence>
<dbReference type="Gene3D" id="1.10.10.60">
    <property type="entry name" value="Homeodomain-like"/>
    <property type="match status" value="1"/>
</dbReference>
<dbReference type="GO" id="GO:0006281">
    <property type="term" value="P:DNA repair"/>
    <property type="evidence" value="ECO:0007669"/>
    <property type="project" value="UniProtKB-KW"/>
</dbReference>
<feature type="binding site" evidence="13">
    <location>
        <position position="63"/>
    </location>
    <ligand>
        <name>Zn(2+)</name>
        <dbReference type="ChEBI" id="CHEBI:29105"/>
    </ligand>
</feature>
<dbReference type="Pfam" id="PF12833">
    <property type="entry name" value="HTH_18"/>
    <property type="match status" value="1"/>
</dbReference>
<dbReference type="GO" id="GO:0043565">
    <property type="term" value="F:sequence-specific DNA binding"/>
    <property type="evidence" value="ECO:0007669"/>
    <property type="project" value="InterPro"/>
</dbReference>
<proteinExistence type="inferred from homology"/>
<dbReference type="NCBIfam" id="NF011964">
    <property type="entry name" value="PRK15435.1"/>
    <property type="match status" value="1"/>
</dbReference>
<reference evidence="16" key="1">
    <citation type="submission" date="2016-10" db="EMBL/GenBank/DDBJ databases">
        <authorList>
            <person name="Varghese N."/>
            <person name="Submissions S."/>
        </authorList>
    </citation>
    <scope>NUCLEOTIDE SEQUENCE [LARGE SCALE GENOMIC DNA]</scope>
    <source>
        <strain evidence="16">BL36</strain>
    </source>
</reference>
<evidence type="ECO:0000256" key="13">
    <source>
        <dbReference type="PIRSR" id="PIRSR000409-3"/>
    </source>
</evidence>
<dbReference type="PANTHER" id="PTHR10815:SF14">
    <property type="entry name" value="BIFUNCTIONAL TRANSCRIPTIONAL ACTIVATOR_DNA REPAIR ENZYME ADA"/>
    <property type="match status" value="1"/>
</dbReference>
<evidence type="ECO:0000256" key="11">
    <source>
        <dbReference type="ARBA" id="ARBA00049348"/>
    </source>
</evidence>
<evidence type="ECO:0000256" key="5">
    <source>
        <dbReference type="ARBA" id="ARBA00022679"/>
    </source>
</evidence>
<comment type="catalytic activity">
    <reaction evidence="11">
        <text>a 6-O-methyl-2'-deoxyguanosine in DNA + L-cysteinyl-[protein] = S-methyl-L-cysteinyl-[protein] + a 2'-deoxyguanosine in DNA</text>
        <dbReference type="Rhea" id="RHEA:24000"/>
        <dbReference type="Rhea" id="RHEA-COMP:10131"/>
        <dbReference type="Rhea" id="RHEA-COMP:10132"/>
        <dbReference type="Rhea" id="RHEA-COMP:11367"/>
        <dbReference type="Rhea" id="RHEA-COMP:11368"/>
        <dbReference type="ChEBI" id="CHEBI:29950"/>
        <dbReference type="ChEBI" id="CHEBI:82612"/>
        <dbReference type="ChEBI" id="CHEBI:85445"/>
        <dbReference type="ChEBI" id="CHEBI:85448"/>
        <dbReference type="EC" id="2.1.1.63"/>
    </reaction>
</comment>
<gene>
    <name evidence="15" type="ORF">SAMN05192568_100341</name>
</gene>
<dbReference type="GO" id="GO:0003700">
    <property type="term" value="F:DNA-binding transcription factor activity"/>
    <property type="evidence" value="ECO:0007669"/>
    <property type="project" value="InterPro"/>
</dbReference>
<dbReference type="SUPFAM" id="SSF53155">
    <property type="entry name" value="Methylated DNA-protein cysteine methyltransferase domain"/>
    <property type="match status" value="1"/>
</dbReference>
<dbReference type="InterPro" id="IPR014048">
    <property type="entry name" value="MethylDNA_cys_MeTrfase_DNA-bd"/>
</dbReference>
<dbReference type="NCBIfam" id="TIGR00589">
    <property type="entry name" value="ogt"/>
    <property type="match status" value="1"/>
</dbReference>
<dbReference type="InterPro" id="IPR001497">
    <property type="entry name" value="MethylDNA_cys_MeTrfase_AS"/>
</dbReference>
<dbReference type="InterPro" id="IPR036217">
    <property type="entry name" value="MethylDNA_cys_MeTrfase_DNAb"/>
</dbReference>
<name>A0A1I4GKM7_9HYPH</name>
<dbReference type="GO" id="GO:0032259">
    <property type="term" value="P:methylation"/>
    <property type="evidence" value="ECO:0007669"/>
    <property type="project" value="UniProtKB-KW"/>
</dbReference>
<evidence type="ECO:0000256" key="8">
    <source>
        <dbReference type="ARBA" id="ARBA00023159"/>
    </source>
</evidence>
<evidence type="ECO:0000256" key="6">
    <source>
        <dbReference type="ARBA" id="ARBA00022763"/>
    </source>
</evidence>
<evidence type="ECO:0000256" key="4">
    <source>
        <dbReference type="ARBA" id="ARBA00022603"/>
    </source>
</evidence>
<keyword evidence="13" id="KW-0862">Zinc</keyword>
<keyword evidence="9" id="KW-0804">Transcription</keyword>
<dbReference type="SUPFAM" id="SSF46767">
    <property type="entry name" value="Methylated DNA-protein cysteine methyltransferase, C-terminal domain"/>
    <property type="match status" value="1"/>
</dbReference>
<dbReference type="GO" id="GO:0003908">
    <property type="term" value="F:methylated-DNA-[protein]-cysteine S-methyltransferase activity"/>
    <property type="evidence" value="ECO:0007669"/>
    <property type="project" value="UniProtKB-EC"/>
</dbReference>
<dbReference type="PIRSF" id="PIRSF000409">
    <property type="entry name" value="Ada"/>
    <property type="match status" value="1"/>
</dbReference>
<feature type="binding site" evidence="13">
    <location>
        <position position="59"/>
    </location>
    <ligand>
        <name>Zn(2+)</name>
        <dbReference type="ChEBI" id="CHEBI:29105"/>
    </ligand>
</feature>
<dbReference type="Proteomes" id="UP000199048">
    <property type="component" value="Unassembled WGS sequence"/>
</dbReference>
<dbReference type="STRING" id="582667.SAMN05192568_100341"/>
<evidence type="ECO:0000256" key="9">
    <source>
        <dbReference type="ARBA" id="ARBA00023163"/>
    </source>
</evidence>
<keyword evidence="4 15" id="KW-0489">Methyltransferase</keyword>
<keyword evidence="5 15" id="KW-0808">Transferase</keyword>
<dbReference type="Gene3D" id="3.30.160.70">
    <property type="entry name" value="Methylated DNA-protein cysteine methyltransferase domain"/>
    <property type="match status" value="1"/>
</dbReference>
<dbReference type="Pfam" id="PF02805">
    <property type="entry name" value="Ada_Zn_binding"/>
    <property type="match status" value="1"/>
</dbReference>
<dbReference type="EC" id="2.1.1.63" evidence="3"/>
<dbReference type="PROSITE" id="PS01124">
    <property type="entry name" value="HTH_ARAC_FAMILY_2"/>
    <property type="match status" value="1"/>
</dbReference>
<keyword evidence="8" id="KW-0010">Activator</keyword>
<dbReference type="InterPro" id="IPR036631">
    <property type="entry name" value="MGMT_N_sf"/>
</dbReference>
<dbReference type="SMART" id="SM00342">
    <property type="entry name" value="HTH_ARAC"/>
    <property type="match status" value="1"/>
</dbReference>
<dbReference type="Pfam" id="PF01035">
    <property type="entry name" value="DNA_binding_1"/>
    <property type="match status" value="1"/>
</dbReference>
<comment type="catalytic activity">
    <reaction evidence="1">
        <text>a 4-O-methyl-thymidine in DNA + L-cysteinyl-[protein] = a thymidine in DNA + S-methyl-L-cysteinyl-[protein]</text>
        <dbReference type="Rhea" id="RHEA:53428"/>
        <dbReference type="Rhea" id="RHEA-COMP:10131"/>
        <dbReference type="Rhea" id="RHEA-COMP:10132"/>
        <dbReference type="Rhea" id="RHEA-COMP:13555"/>
        <dbReference type="Rhea" id="RHEA-COMP:13556"/>
        <dbReference type="ChEBI" id="CHEBI:29950"/>
        <dbReference type="ChEBI" id="CHEBI:82612"/>
        <dbReference type="ChEBI" id="CHEBI:137386"/>
        <dbReference type="ChEBI" id="CHEBI:137387"/>
        <dbReference type="EC" id="2.1.1.63"/>
    </reaction>
</comment>
<dbReference type="SUPFAM" id="SSF57884">
    <property type="entry name" value="Ada DNA repair protein, N-terminal domain (N-Ada 10)"/>
    <property type="match status" value="1"/>
</dbReference>
<feature type="active site" description="Nucleophile; methyl group acceptor from methylphosphotriester" evidence="12">
    <location>
        <position position="59"/>
    </location>
</feature>
<accession>A0A1I4GKM7</accession>
<keyword evidence="13" id="KW-0479">Metal-binding</keyword>
<evidence type="ECO:0000313" key="15">
    <source>
        <dbReference type="EMBL" id="SFL30050.1"/>
    </source>
</evidence>
<evidence type="ECO:0000256" key="1">
    <source>
        <dbReference type="ARBA" id="ARBA00001286"/>
    </source>
</evidence>
<comment type="cofactor">
    <cofactor evidence="13">
        <name>Zn(2+)</name>
        <dbReference type="ChEBI" id="CHEBI:29105"/>
    </cofactor>
    <text evidence="13">Binds 1 zinc ion per subunit.</text>
</comment>